<evidence type="ECO:0000256" key="8">
    <source>
        <dbReference type="ARBA" id="ARBA00022825"/>
    </source>
</evidence>
<dbReference type="InterPro" id="IPR002469">
    <property type="entry name" value="Peptidase_S9B_N"/>
</dbReference>
<keyword evidence="12" id="KW-0325">Glycoprotein</keyword>
<evidence type="ECO:0000256" key="11">
    <source>
        <dbReference type="ARBA" id="ARBA00023136"/>
    </source>
</evidence>
<dbReference type="GO" id="GO:0005886">
    <property type="term" value="C:plasma membrane"/>
    <property type="evidence" value="ECO:0007669"/>
    <property type="project" value="TreeGrafter"/>
</dbReference>
<evidence type="ECO:0000256" key="4">
    <source>
        <dbReference type="ARBA" id="ARBA00022554"/>
    </source>
</evidence>
<organism evidence="16 17">
    <name type="scientific">Candida metapsilosis</name>
    <dbReference type="NCBI Taxonomy" id="273372"/>
    <lineage>
        <taxon>Eukaryota</taxon>
        <taxon>Fungi</taxon>
        <taxon>Dikarya</taxon>
        <taxon>Ascomycota</taxon>
        <taxon>Saccharomycotina</taxon>
        <taxon>Pichiomycetes</taxon>
        <taxon>Debaryomycetaceae</taxon>
        <taxon>Candida/Lodderomyces clade</taxon>
        <taxon>Candida</taxon>
    </lineage>
</organism>
<evidence type="ECO:0000256" key="13">
    <source>
        <dbReference type="SAM" id="Phobius"/>
    </source>
</evidence>
<keyword evidence="10 13" id="KW-1133">Transmembrane helix</keyword>
<evidence type="ECO:0000313" key="17">
    <source>
        <dbReference type="Proteomes" id="UP000669133"/>
    </source>
</evidence>
<dbReference type="InterPro" id="IPR001375">
    <property type="entry name" value="Peptidase_S9_cat"/>
</dbReference>
<evidence type="ECO:0000256" key="12">
    <source>
        <dbReference type="ARBA" id="ARBA00023180"/>
    </source>
</evidence>
<keyword evidence="4" id="KW-0926">Vacuole</keyword>
<gene>
    <name evidence="16" type="ORF">I9W82_000120</name>
</gene>
<dbReference type="Proteomes" id="UP000669133">
    <property type="component" value="Unassembled WGS sequence"/>
</dbReference>
<evidence type="ECO:0000256" key="3">
    <source>
        <dbReference type="ARBA" id="ARBA00022438"/>
    </source>
</evidence>
<accession>A0A8H7ZFU2</accession>
<protein>
    <submittedName>
        <fullName evidence="16">DAPB</fullName>
    </submittedName>
</protein>
<sequence>MKDVEGKVRRTRNLKRFVAVGVVFLVLVWGSSFLISTIDRFLTTLETKSYNDIHFHVQELELESNEAIYATPSNRPTEFGDKVPLNKKIFDEHVLSAKLHDIQWIKSPSSIQDDRGTYVIKNEKKDDDFEVVIKSVADEEYNQVLIEKSHFEYNGASYKVEDFVASPDLKKVVLKTNVTSQWRHSSVGYYWILDVATQKVKPVFDEKISTISWSPDSSKVAFIFNNNIYLRDISSDEALQVTDDGSAEIFNGKPDWVYEEEVFASDIVLWWSPTGDKFAFLKSNNSEVPEFIIPFYAQNKFEDYPEIVKIKYPKAGYPNPIVDIWTYDLKEGKTKKHDLKSKNIGLTERLITEVVWVGEEVLVKTSNRASDLLEVYLVGEEAKSVRSHTADKSWFEITSHTLFVPKNKTAGRQKDGYIDTVVENGFNHLAYFSPPDSSKYELLTSGNWEVVNGVGAFDFNTNTIYFASTMKSSIERHIHSINLFDRSDNGLPYIKDVTAKEGYYSSSFSSGGRFLFLSVLGPDVPKQQINDLRMEKKVKIIEDNSELIEKLRKYVVPEVKYSTVELKDDESGETFLANAAEVLPLNFDKKKKYPVLFQIYGGPGSQMVDKKWAISFNSLVAAELDAIVVTVDGRGTGYNNLNSKLGSNYKFIVRDQLGKYEPRDLISAANIWAEKPYVDRERIAIWGWSYGGFLTLKTIETDTKDPIFNYGVAIAPVTKWKLYDSIYTERYLRTPKENPSGYETGSIHNATNFKHAKKFFIGHGSGDDNVHVQHSLQLLDEFNLAEVENFEFMIFPDSNHGMTYHNGQKVVYDRILDFFKRAFNYELE</sequence>
<dbReference type="AlphaFoldDB" id="A0A8H7ZFU2"/>
<evidence type="ECO:0000256" key="7">
    <source>
        <dbReference type="ARBA" id="ARBA00022801"/>
    </source>
</evidence>
<keyword evidence="5" id="KW-0645">Protease</keyword>
<proteinExistence type="inferred from homology"/>
<keyword evidence="8" id="KW-0720">Serine protease</keyword>
<dbReference type="Pfam" id="PF00326">
    <property type="entry name" value="Peptidase_S9"/>
    <property type="match status" value="1"/>
</dbReference>
<dbReference type="GO" id="GO:0008239">
    <property type="term" value="F:dipeptidyl-peptidase activity"/>
    <property type="evidence" value="ECO:0007669"/>
    <property type="project" value="TreeGrafter"/>
</dbReference>
<dbReference type="PANTHER" id="PTHR11731">
    <property type="entry name" value="PROTEASE FAMILY S9B,C DIPEPTIDYL-PEPTIDASE IV-RELATED"/>
    <property type="match status" value="1"/>
</dbReference>
<dbReference type="GeneID" id="93648749"/>
<dbReference type="InterPro" id="IPR050278">
    <property type="entry name" value="Serine_Prot_S9B/DPPIV"/>
</dbReference>
<dbReference type="GO" id="GO:0005774">
    <property type="term" value="C:vacuolar membrane"/>
    <property type="evidence" value="ECO:0007669"/>
    <property type="project" value="UniProtKB-SubCell"/>
</dbReference>
<feature type="transmembrane region" description="Helical" evidence="13">
    <location>
        <begin position="17"/>
        <end position="38"/>
    </location>
</feature>
<dbReference type="Pfam" id="PF00930">
    <property type="entry name" value="DPPIV_N"/>
    <property type="match status" value="1"/>
</dbReference>
<evidence type="ECO:0000256" key="5">
    <source>
        <dbReference type="ARBA" id="ARBA00022670"/>
    </source>
</evidence>
<comment type="subcellular location">
    <subcellularLocation>
        <location evidence="1">Vacuole membrane</location>
        <topology evidence="1">Single-pass type II membrane protein</topology>
    </subcellularLocation>
</comment>
<evidence type="ECO:0000259" key="14">
    <source>
        <dbReference type="Pfam" id="PF00326"/>
    </source>
</evidence>
<evidence type="ECO:0000259" key="15">
    <source>
        <dbReference type="Pfam" id="PF00930"/>
    </source>
</evidence>
<feature type="domain" description="Dipeptidylpeptidase IV N-terminal" evidence="15">
    <location>
        <begin position="166"/>
        <end position="525"/>
    </location>
</feature>
<dbReference type="Gene3D" id="3.40.50.1820">
    <property type="entry name" value="alpha/beta hydrolase"/>
    <property type="match status" value="1"/>
</dbReference>
<evidence type="ECO:0000256" key="9">
    <source>
        <dbReference type="ARBA" id="ARBA00022968"/>
    </source>
</evidence>
<dbReference type="InterPro" id="IPR029058">
    <property type="entry name" value="AB_hydrolase_fold"/>
</dbReference>
<comment type="caution">
    <text evidence="16">The sequence shown here is derived from an EMBL/GenBank/DDBJ whole genome shotgun (WGS) entry which is preliminary data.</text>
</comment>
<dbReference type="SUPFAM" id="SSF53474">
    <property type="entry name" value="alpha/beta-Hydrolases"/>
    <property type="match status" value="1"/>
</dbReference>
<dbReference type="SUPFAM" id="SSF82171">
    <property type="entry name" value="DPP6 N-terminal domain-like"/>
    <property type="match status" value="1"/>
</dbReference>
<dbReference type="OrthoDB" id="16520at2759"/>
<dbReference type="FunFam" id="3.40.50.1820:FF:000003">
    <property type="entry name" value="Dipeptidyl peptidase 4"/>
    <property type="match status" value="1"/>
</dbReference>
<evidence type="ECO:0000313" key="16">
    <source>
        <dbReference type="EMBL" id="KAG5421030.1"/>
    </source>
</evidence>
<dbReference type="EMBL" id="JAEOAQ010000001">
    <property type="protein sequence ID" value="KAG5421030.1"/>
    <property type="molecule type" value="Genomic_DNA"/>
</dbReference>
<evidence type="ECO:0000256" key="6">
    <source>
        <dbReference type="ARBA" id="ARBA00022692"/>
    </source>
</evidence>
<keyword evidence="7" id="KW-0378">Hydrolase</keyword>
<dbReference type="GO" id="GO:0004252">
    <property type="term" value="F:serine-type endopeptidase activity"/>
    <property type="evidence" value="ECO:0007669"/>
    <property type="project" value="InterPro"/>
</dbReference>
<dbReference type="Gene3D" id="2.140.10.30">
    <property type="entry name" value="Dipeptidylpeptidase IV, N-terminal domain"/>
    <property type="match status" value="1"/>
</dbReference>
<evidence type="ECO:0000256" key="1">
    <source>
        <dbReference type="ARBA" id="ARBA00004576"/>
    </source>
</evidence>
<dbReference type="PANTHER" id="PTHR11731:SF200">
    <property type="entry name" value="DIPEPTIDYL PEPTIDASE 10, ISOFORM B"/>
    <property type="match status" value="1"/>
</dbReference>
<keyword evidence="9" id="KW-0735">Signal-anchor</keyword>
<dbReference type="GO" id="GO:0006508">
    <property type="term" value="P:proteolysis"/>
    <property type="evidence" value="ECO:0007669"/>
    <property type="project" value="UniProtKB-KW"/>
</dbReference>
<keyword evidence="17" id="KW-1185">Reference proteome</keyword>
<dbReference type="GO" id="GO:0004177">
    <property type="term" value="F:aminopeptidase activity"/>
    <property type="evidence" value="ECO:0007669"/>
    <property type="project" value="UniProtKB-KW"/>
</dbReference>
<evidence type="ECO:0000256" key="2">
    <source>
        <dbReference type="ARBA" id="ARBA00006150"/>
    </source>
</evidence>
<dbReference type="PROSITE" id="PS00708">
    <property type="entry name" value="PRO_ENDOPEP_SER"/>
    <property type="match status" value="1"/>
</dbReference>
<feature type="domain" description="Peptidase S9 prolyl oligopeptidase catalytic" evidence="14">
    <location>
        <begin position="612"/>
        <end position="824"/>
    </location>
</feature>
<name>A0A8H7ZFU2_9ASCO</name>
<dbReference type="InterPro" id="IPR002471">
    <property type="entry name" value="Pept_S9_AS"/>
</dbReference>
<reference evidence="16 17" key="1">
    <citation type="submission" date="2020-12" db="EMBL/GenBank/DDBJ databases">
        <title>Effect of drift, selection, and recombination on the evolution of hybrid genomes in Candida yeast pathogens.</title>
        <authorList>
            <person name="Mixao V."/>
            <person name="Ksiezopolska E."/>
            <person name="Saus E."/>
            <person name="Boekhout T."/>
            <person name="Gacser A."/>
            <person name="Gabaldon T."/>
        </authorList>
    </citation>
    <scope>NUCLEOTIDE SEQUENCE [LARGE SCALE GENOMIC DNA]</scope>
    <source>
        <strain evidence="16 17">BP57</strain>
    </source>
</reference>
<comment type="similarity">
    <text evidence="2">Belongs to the peptidase S9B family.</text>
</comment>
<keyword evidence="3" id="KW-0031">Aminopeptidase</keyword>
<keyword evidence="11 13" id="KW-0472">Membrane</keyword>
<evidence type="ECO:0000256" key="10">
    <source>
        <dbReference type="ARBA" id="ARBA00022989"/>
    </source>
</evidence>
<keyword evidence="6 13" id="KW-0812">Transmembrane</keyword>
<dbReference type="RefSeq" id="XP_067550146.1">
    <property type="nucleotide sequence ID" value="XM_067689921.1"/>
</dbReference>